<organism evidence="1">
    <name type="scientific">virus sp. ctd0M1</name>
    <dbReference type="NCBI Taxonomy" id="2827993"/>
    <lineage>
        <taxon>Viruses</taxon>
    </lineage>
</organism>
<proteinExistence type="predicted"/>
<protein>
    <submittedName>
        <fullName evidence="1">Uncharacterized protein</fullName>
    </submittedName>
</protein>
<dbReference type="EMBL" id="BK059094">
    <property type="protein sequence ID" value="DAE29473.1"/>
    <property type="molecule type" value="Genomic_DNA"/>
</dbReference>
<sequence>MHIFSNLKYFIKRNKPVIMRQETFDKYIIAAMNRALDIADKNRWSAIVPVLTDLERLRKNTWDQDKITDIKKWLDRNFNYNNRIKEANDDY</sequence>
<accession>A0A8S5REG9</accession>
<evidence type="ECO:0000313" key="1">
    <source>
        <dbReference type="EMBL" id="DAE29473.1"/>
    </source>
</evidence>
<name>A0A8S5REG9_9VIRU</name>
<reference evidence="1" key="1">
    <citation type="journal article" date="2021" name="Proc. Natl. Acad. Sci. U.S.A.">
        <title>A Catalog of Tens of Thousands of Viruses from Human Metagenomes Reveals Hidden Associations with Chronic Diseases.</title>
        <authorList>
            <person name="Tisza M.J."/>
            <person name="Buck C.B."/>
        </authorList>
    </citation>
    <scope>NUCLEOTIDE SEQUENCE</scope>
    <source>
        <strain evidence="1">Ctd0M1</strain>
    </source>
</reference>